<feature type="domain" description="Ig-like" evidence="4">
    <location>
        <begin position="257"/>
        <end position="329"/>
    </location>
</feature>
<dbReference type="PROSITE" id="PS50835">
    <property type="entry name" value="IG_LIKE"/>
    <property type="match status" value="3"/>
</dbReference>
<evidence type="ECO:0000256" key="2">
    <source>
        <dbReference type="ARBA" id="ARBA00023157"/>
    </source>
</evidence>
<evidence type="ECO:0000313" key="5">
    <source>
        <dbReference type="EMBL" id="CAH3198900.1"/>
    </source>
</evidence>
<evidence type="ECO:0000259" key="4">
    <source>
        <dbReference type="PROSITE" id="PS50835"/>
    </source>
</evidence>
<dbReference type="InterPro" id="IPR003598">
    <property type="entry name" value="Ig_sub2"/>
</dbReference>
<dbReference type="InterPro" id="IPR003599">
    <property type="entry name" value="Ig_sub"/>
</dbReference>
<feature type="non-terminal residue" evidence="5">
    <location>
        <position position="1"/>
    </location>
</feature>
<dbReference type="Pfam" id="PF13927">
    <property type="entry name" value="Ig_3"/>
    <property type="match status" value="2"/>
</dbReference>
<evidence type="ECO:0000313" key="6">
    <source>
        <dbReference type="Proteomes" id="UP001159427"/>
    </source>
</evidence>
<keyword evidence="2" id="KW-1015">Disulfide bond</keyword>
<evidence type="ECO:0000256" key="3">
    <source>
        <dbReference type="SAM" id="MobiDB-lite"/>
    </source>
</evidence>
<dbReference type="PRINTS" id="PR01832">
    <property type="entry name" value="VEGFRECEPTOR"/>
</dbReference>
<sequence length="329" mass="34565">RGRRGPQGIPGPRGRAGPAGPPGKHGPVGPQGPIGKDGVRGMQGPPGPPVPEVSRVRKAHRDNRSRLPSFPPSIVLSSHRLMVEEKQNLTIACTATGQPKPKITWSKSVNKLPKDRNKVINEALTIYNAVKKDGGTYICKADNILSSATLMLNSLGSTHGFLASTPPVETTVNESQTAISKCTAVGNPPPKVTWSKVNSSLPVGRHVVESSGALILQDVTPGDEGQYTCKAENSLGSINATAKLTVQCAPGQSISAPSLLQPPVQTTVNKSQTATLKCTAVGNPPPKVTWSKVNSSLPVGRHAVESNGALILQDVRPGDEGQYTCKYEN</sequence>
<dbReference type="SUPFAM" id="SSF48726">
    <property type="entry name" value="Immunoglobulin"/>
    <property type="match status" value="3"/>
</dbReference>
<dbReference type="Pfam" id="PF01391">
    <property type="entry name" value="Collagen"/>
    <property type="match status" value="1"/>
</dbReference>
<evidence type="ECO:0000256" key="1">
    <source>
        <dbReference type="ARBA" id="ARBA00022737"/>
    </source>
</evidence>
<feature type="compositionally biased region" description="Low complexity" evidence="3">
    <location>
        <begin position="1"/>
        <end position="18"/>
    </location>
</feature>
<keyword evidence="6" id="KW-1185">Reference proteome</keyword>
<feature type="non-terminal residue" evidence="5">
    <location>
        <position position="329"/>
    </location>
</feature>
<comment type="caution">
    <text evidence="5">The sequence shown here is derived from an EMBL/GenBank/DDBJ whole genome shotgun (WGS) entry which is preliminary data.</text>
</comment>
<proteinExistence type="predicted"/>
<feature type="region of interest" description="Disordered" evidence="3">
    <location>
        <begin position="1"/>
        <end position="71"/>
    </location>
</feature>
<dbReference type="PANTHER" id="PTHR44170:SF6">
    <property type="entry name" value="CONTACTIN"/>
    <property type="match status" value="1"/>
</dbReference>
<protein>
    <recommendedName>
        <fullName evidence="4">Ig-like domain-containing protein</fullName>
    </recommendedName>
</protein>
<dbReference type="SMART" id="SM00409">
    <property type="entry name" value="IG"/>
    <property type="match status" value="3"/>
</dbReference>
<dbReference type="PANTHER" id="PTHR44170">
    <property type="entry name" value="PROTEIN SIDEKICK"/>
    <property type="match status" value="1"/>
</dbReference>
<dbReference type="InterPro" id="IPR007110">
    <property type="entry name" value="Ig-like_dom"/>
</dbReference>
<dbReference type="SMART" id="SM00408">
    <property type="entry name" value="IGc2"/>
    <property type="match status" value="3"/>
</dbReference>
<dbReference type="Gene3D" id="2.60.40.10">
    <property type="entry name" value="Immunoglobulins"/>
    <property type="match status" value="3"/>
</dbReference>
<dbReference type="EMBL" id="CALNXI010006121">
    <property type="protein sequence ID" value="CAH3198900.1"/>
    <property type="molecule type" value="Genomic_DNA"/>
</dbReference>
<gene>
    <name evidence="5" type="ORF">PEVE_00037407</name>
</gene>
<keyword evidence="1" id="KW-0677">Repeat</keyword>
<feature type="domain" description="Ig-like" evidence="4">
    <location>
        <begin position="72"/>
        <end position="151"/>
    </location>
</feature>
<accession>A0ABN8T3S2</accession>
<dbReference type="InterPro" id="IPR036179">
    <property type="entry name" value="Ig-like_dom_sf"/>
</dbReference>
<organism evidence="5 6">
    <name type="scientific">Porites evermanni</name>
    <dbReference type="NCBI Taxonomy" id="104178"/>
    <lineage>
        <taxon>Eukaryota</taxon>
        <taxon>Metazoa</taxon>
        <taxon>Cnidaria</taxon>
        <taxon>Anthozoa</taxon>
        <taxon>Hexacorallia</taxon>
        <taxon>Scleractinia</taxon>
        <taxon>Fungiina</taxon>
        <taxon>Poritidae</taxon>
        <taxon>Porites</taxon>
    </lineage>
</organism>
<reference evidence="5 6" key="1">
    <citation type="submission" date="2022-05" db="EMBL/GenBank/DDBJ databases">
        <authorList>
            <consortium name="Genoscope - CEA"/>
            <person name="William W."/>
        </authorList>
    </citation>
    <scope>NUCLEOTIDE SEQUENCE [LARGE SCALE GENOMIC DNA]</scope>
</reference>
<dbReference type="Proteomes" id="UP001159427">
    <property type="component" value="Unassembled WGS sequence"/>
</dbReference>
<dbReference type="InterPro" id="IPR013783">
    <property type="entry name" value="Ig-like_fold"/>
</dbReference>
<dbReference type="InterPro" id="IPR008160">
    <property type="entry name" value="Collagen"/>
</dbReference>
<feature type="domain" description="Ig-like" evidence="4">
    <location>
        <begin position="160"/>
        <end position="245"/>
    </location>
</feature>
<dbReference type="InterPro" id="IPR013098">
    <property type="entry name" value="Ig_I-set"/>
</dbReference>
<name>A0ABN8T3S2_9CNID</name>
<dbReference type="Pfam" id="PF07679">
    <property type="entry name" value="I-set"/>
    <property type="match status" value="1"/>
</dbReference>